<reference evidence="4" key="1">
    <citation type="submission" date="2021-01" db="EMBL/GenBank/DDBJ databases">
        <authorList>
            <person name="Corre E."/>
            <person name="Pelletier E."/>
            <person name="Niang G."/>
            <person name="Scheremetjew M."/>
            <person name="Finn R."/>
            <person name="Kale V."/>
            <person name="Holt S."/>
            <person name="Cochrane G."/>
            <person name="Meng A."/>
            <person name="Brown T."/>
            <person name="Cohen L."/>
        </authorList>
    </citation>
    <scope>NUCLEOTIDE SEQUENCE</scope>
    <source>
        <strain evidence="4">CCMP1381</strain>
    </source>
</reference>
<evidence type="ECO:0000259" key="3">
    <source>
        <dbReference type="Pfam" id="PF06094"/>
    </source>
</evidence>
<dbReference type="InterPro" id="IPR009288">
    <property type="entry name" value="AIG2-like_dom"/>
</dbReference>
<feature type="domain" description="Gamma-glutamylcyclotransferase AIG2-like" evidence="3">
    <location>
        <begin position="199"/>
        <end position="358"/>
    </location>
</feature>
<dbReference type="InterPro" id="IPR036568">
    <property type="entry name" value="GGCT-like_sf"/>
</dbReference>
<dbReference type="PANTHER" id="PTHR12935">
    <property type="entry name" value="GAMMA-GLUTAMYLCYCLOTRANSFERASE"/>
    <property type="match status" value="1"/>
</dbReference>
<dbReference type="EC" id="4.3.2.9" evidence="1"/>
<proteinExistence type="predicted"/>
<name>A0A7S2DM07_9STRA</name>
<evidence type="ECO:0000256" key="2">
    <source>
        <dbReference type="ARBA" id="ARBA00023239"/>
    </source>
</evidence>
<dbReference type="EMBL" id="HBGS01045454">
    <property type="protein sequence ID" value="CAD9457948.1"/>
    <property type="molecule type" value="Transcribed_RNA"/>
</dbReference>
<feature type="domain" description="Gamma-glutamylcyclotransferase AIG2-like" evidence="3">
    <location>
        <begin position="10"/>
        <end position="126"/>
    </location>
</feature>
<dbReference type="Pfam" id="PF06094">
    <property type="entry name" value="GGACT"/>
    <property type="match status" value="2"/>
</dbReference>
<evidence type="ECO:0000256" key="1">
    <source>
        <dbReference type="ARBA" id="ARBA00012346"/>
    </source>
</evidence>
<dbReference type="SUPFAM" id="SSF110857">
    <property type="entry name" value="Gamma-glutamyl cyclotransferase-like"/>
    <property type="match status" value="2"/>
</dbReference>
<dbReference type="AlphaFoldDB" id="A0A7S2DM07"/>
<dbReference type="InterPro" id="IPR017939">
    <property type="entry name" value="G-Glutamylcylcotransferase"/>
</dbReference>
<dbReference type="PANTHER" id="PTHR12935:SF0">
    <property type="entry name" value="GAMMA-GLUTAMYLCYCLOTRANSFERASE"/>
    <property type="match status" value="1"/>
</dbReference>
<dbReference type="Gene3D" id="3.10.490.10">
    <property type="entry name" value="Gamma-glutamyl cyclotransferase-like"/>
    <property type="match status" value="2"/>
</dbReference>
<evidence type="ECO:0000313" key="4">
    <source>
        <dbReference type="EMBL" id="CAD9457948.1"/>
    </source>
</evidence>
<dbReference type="InterPro" id="IPR013024">
    <property type="entry name" value="GGCT-like"/>
</dbReference>
<dbReference type="GO" id="GO:0003839">
    <property type="term" value="F:gamma-glutamylcyclotransferase activity"/>
    <property type="evidence" value="ECO:0007669"/>
    <property type="project" value="UniProtKB-EC"/>
</dbReference>
<organism evidence="4">
    <name type="scientific">Octactis speculum</name>
    <dbReference type="NCBI Taxonomy" id="3111310"/>
    <lineage>
        <taxon>Eukaryota</taxon>
        <taxon>Sar</taxon>
        <taxon>Stramenopiles</taxon>
        <taxon>Ochrophyta</taxon>
        <taxon>Dictyochophyceae</taxon>
        <taxon>Dictyochales</taxon>
        <taxon>Dictyochaceae</taxon>
        <taxon>Octactis</taxon>
    </lineage>
</organism>
<sequence>MKAENGAIAVFCYGSNGIQQMRERCENEKLIANRAHLPEYARVFAGNSSRWKGAVSSIIPLAGTTVFGSVVMVNEEELEKLDPYEGVDSRDPTSKRGVYRREQVEVEVDDGTLPCIVYIKNQLHWQGPPSDGYLRACKKNIEQYWSEDGNVAVTVRRGDGTIVSESDRLGAAEDIQRGSSSSSNMPENSQGYAVNVRAIFAYGTLRADFSKDGDRWGVCIIGGGCKWAHGEVRGFSLYQDPDLFYPFAVFSRDQIIGASEVMHGTLLTWPEDEKAWQEALTQCDSIEGYQPDGDGLYKRSIVTVKVNSSSYQSHAQHGQEESSSGSSVASTVHAYIYHQDTHQKDLSLCTSFPTGDWLKETHAKKHRR</sequence>
<gene>
    <name evidence="4" type="ORF">DSPE1174_LOCUS23497</name>
</gene>
<accession>A0A7S2DM07</accession>
<dbReference type="CDD" id="cd06661">
    <property type="entry name" value="GGCT_like"/>
    <property type="match status" value="1"/>
</dbReference>
<keyword evidence="2" id="KW-0456">Lyase</keyword>
<protein>
    <recommendedName>
        <fullName evidence="1">gamma-glutamylcyclotransferase</fullName>
        <ecNumber evidence="1">4.3.2.9</ecNumber>
    </recommendedName>
</protein>